<keyword evidence="2" id="KW-1185">Reference proteome</keyword>
<organism evidence="1 2">
    <name type="scientific">Trichothecium roseum</name>
    <dbReference type="NCBI Taxonomy" id="47278"/>
    <lineage>
        <taxon>Eukaryota</taxon>
        <taxon>Fungi</taxon>
        <taxon>Dikarya</taxon>
        <taxon>Ascomycota</taxon>
        <taxon>Pezizomycotina</taxon>
        <taxon>Sordariomycetes</taxon>
        <taxon>Hypocreomycetidae</taxon>
        <taxon>Hypocreales</taxon>
        <taxon>Hypocreales incertae sedis</taxon>
        <taxon>Trichothecium</taxon>
    </lineage>
</organism>
<proteinExistence type="predicted"/>
<evidence type="ECO:0000313" key="2">
    <source>
        <dbReference type="Proteomes" id="UP001163324"/>
    </source>
</evidence>
<dbReference type="Proteomes" id="UP001163324">
    <property type="component" value="Chromosome 4"/>
</dbReference>
<name>A0ACC0V3X6_9HYPO</name>
<protein>
    <submittedName>
        <fullName evidence="1">Uncharacterized protein</fullName>
    </submittedName>
</protein>
<dbReference type="EMBL" id="CM047943">
    <property type="protein sequence ID" value="KAI9900523.1"/>
    <property type="molecule type" value="Genomic_DNA"/>
</dbReference>
<accession>A0ACC0V3X6</accession>
<comment type="caution">
    <text evidence="1">The sequence shown here is derived from an EMBL/GenBank/DDBJ whole genome shotgun (WGS) entry which is preliminary data.</text>
</comment>
<evidence type="ECO:0000313" key="1">
    <source>
        <dbReference type="EMBL" id="KAI9900523.1"/>
    </source>
</evidence>
<gene>
    <name evidence="1" type="ORF">N3K66_004785</name>
</gene>
<sequence>MAPSAIVDEIDHVVTIQTLKNAAEATVYELSDSEDSSCDELELELHAKASKYMINCGSKFHRDIITRCEGVYLYTSSGRRILDWTSGQMSCLLGHGHPEIVQVIHEHAARLDHLFSGMLSPPVISLSQRLCDALPTGLDRAFFLSTGGESNEAAIKLAKTYTGKFEVVGLGASWHGMTAQAQGAQYHFGRKGHGPTMPGMLMLPSPNAYRSVFRRSDGSYDWEAELEYGWRMVDMQSCGSLAACIVECIQSSGGMHVLPPGYLKALKRHCERRGMLLIVDEAQTGIGRCGDLVAIEHEDVVPDILTLSKTLGNGLPLSAVVTSDEISRVATDKGYFFYTTHTNDPLPAAVGDKVLEIMLRDNLVLQARRSGEMLHAGLRRLMSRYGCIGDVRGRGLLAGVEIVADPETREPGLDLARRVGDRAYELGVWANLATHPSFGGVFRIAPPITVSEEQLMEGLDMFERALSETEGTFPLY</sequence>
<reference evidence="1" key="1">
    <citation type="submission" date="2022-10" db="EMBL/GenBank/DDBJ databases">
        <title>Complete Genome of Trichothecium roseum strain YXFP-22015, a Plant Pathogen Isolated from Citrus.</title>
        <authorList>
            <person name="Wang Y."/>
            <person name="Zhu L."/>
        </authorList>
    </citation>
    <scope>NUCLEOTIDE SEQUENCE</scope>
    <source>
        <strain evidence="1">YXFP-22015</strain>
    </source>
</reference>